<dbReference type="PANTHER" id="PTHR45703">
    <property type="entry name" value="DYNEIN HEAVY CHAIN"/>
    <property type="match status" value="1"/>
</dbReference>
<dbReference type="Pfam" id="PF12777">
    <property type="entry name" value="MT"/>
    <property type="match status" value="1"/>
</dbReference>
<dbReference type="InterPro" id="IPR024743">
    <property type="entry name" value="Dynein_HC_stalk"/>
</dbReference>
<dbReference type="EMBL" id="SNRW01045494">
    <property type="protein sequence ID" value="KAA6320602.1"/>
    <property type="molecule type" value="Genomic_DNA"/>
</dbReference>
<dbReference type="GO" id="GO:0045505">
    <property type="term" value="F:dynein intermediate chain binding"/>
    <property type="evidence" value="ECO:0007669"/>
    <property type="project" value="InterPro"/>
</dbReference>
<dbReference type="Proteomes" id="UP000324800">
    <property type="component" value="Unassembled WGS sequence"/>
</dbReference>
<dbReference type="InterPro" id="IPR026983">
    <property type="entry name" value="DHC"/>
</dbReference>
<gene>
    <name evidence="3" type="ORF">EZS28_054663</name>
</gene>
<reference evidence="3 4" key="1">
    <citation type="submission" date="2019-03" db="EMBL/GenBank/DDBJ databases">
        <title>Single cell metagenomics reveals metabolic interactions within the superorganism composed of flagellate Streblomastix strix and complex community of Bacteroidetes bacteria on its surface.</title>
        <authorList>
            <person name="Treitli S.C."/>
            <person name="Kolisko M."/>
            <person name="Husnik F."/>
            <person name="Keeling P."/>
            <person name="Hampl V."/>
        </authorList>
    </citation>
    <scope>NUCLEOTIDE SEQUENCE [LARGE SCALE GENOMIC DNA]</scope>
    <source>
        <strain evidence="3">ST1C</strain>
    </source>
</reference>
<dbReference type="GO" id="GO:0030286">
    <property type="term" value="C:dynein complex"/>
    <property type="evidence" value="ECO:0007669"/>
    <property type="project" value="InterPro"/>
</dbReference>
<dbReference type="OrthoDB" id="424310at2759"/>
<feature type="non-terminal residue" evidence="3">
    <location>
        <position position="198"/>
    </location>
</feature>
<feature type="coiled-coil region" evidence="1">
    <location>
        <begin position="54"/>
        <end position="137"/>
    </location>
</feature>
<dbReference type="AlphaFoldDB" id="A0A5J4QGJ2"/>
<dbReference type="GO" id="GO:0051959">
    <property type="term" value="F:dynein light intermediate chain binding"/>
    <property type="evidence" value="ECO:0007669"/>
    <property type="project" value="InterPro"/>
</dbReference>
<dbReference type="Gene3D" id="1.20.920.20">
    <property type="match status" value="1"/>
</dbReference>
<evidence type="ECO:0000259" key="2">
    <source>
        <dbReference type="Pfam" id="PF12777"/>
    </source>
</evidence>
<sequence length="198" mass="22359">MKSKLKANFINNPKFLPEVVESVSKAAKSLCQWVRALYEYSEVSKEVAPKRAKVKESMAQVAQMQEALAKKKDELHQIQDKLALLKAKYDESVSKKAKIEEEIEATIIKLERAEKLMNGLQGENERWTQTVKDLDQNKSTLLGDALVATGYVTYLGPFTSEYRKQMAAQWVKYISKKGIPVKTEGEFSLDSSLGNPIQ</sequence>
<feature type="domain" description="Dynein heavy chain coiled coil stalk" evidence="2">
    <location>
        <begin position="8"/>
        <end position="174"/>
    </location>
</feature>
<comment type="caution">
    <text evidence="3">The sequence shown here is derived from an EMBL/GenBank/DDBJ whole genome shotgun (WGS) entry which is preliminary data.</text>
</comment>
<protein>
    <submittedName>
        <fullName evidence="3">Putative Dynein heavy chain</fullName>
    </submittedName>
</protein>
<dbReference type="GO" id="GO:0007018">
    <property type="term" value="P:microtubule-based movement"/>
    <property type="evidence" value="ECO:0007669"/>
    <property type="project" value="InterPro"/>
</dbReference>
<accession>A0A5J4QGJ2</accession>
<evidence type="ECO:0000313" key="4">
    <source>
        <dbReference type="Proteomes" id="UP000324800"/>
    </source>
</evidence>
<evidence type="ECO:0000313" key="3">
    <source>
        <dbReference type="EMBL" id="KAA6320602.1"/>
    </source>
</evidence>
<keyword evidence="1" id="KW-0175">Coiled coil</keyword>
<proteinExistence type="predicted"/>
<name>A0A5J4QGJ2_9EUKA</name>
<evidence type="ECO:0000256" key="1">
    <source>
        <dbReference type="SAM" id="Coils"/>
    </source>
</evidence>
<organism evidence="3 4">
    <name type="scientific">Streblomastix strix</name>
    <dbReference type="NCBI Taxonomy" id="222440"/>
    <lineage>
        <taxon>Eukaryota</taxon>
        <taxon>Metamonada</taxon>
        <taxon>Preaxostyla</taxon>
        <taxon>Oxymonadida</taxon>
        <taxon>Streblomastigidae</taxon>
        <taxon>Streblomastix</taxon>
    </lineage>
</organism>